<comment type="similarity">
    <text evidence="4">Belongs to the class I-like SAM-binding methyltransferase superfamily. RNA M5U methyltransferase family.</text>
</comment>
<dbReference type="GO" id="GO:0001510">
    <property type="term" value="P:RNA methylation"/>
    <property type="evidence" value="ECO:0007669"/>
    <property type="project" value="UniProtKB-ARBA"/>
</dbReference>
<dbReference type="PROSITE" id="PS01230">
    <property type="entry name" value="TRMA_1"/>
    <property type="match status" value="1"/>
</dbReference>
<dbReference type="InterPro" id="IPR030390">
    <property type="entry name" value="MeTrfase_TrmA_AS"/>
</dbReference>
<accession>A0A4R2LK21</accession>
<sequence length="576" mass="65039">MKKGEIYEGMIETIEFPNKGIVWVKDESVGETVRVIVKNGMPGQKVRFQINKKRKNRCEGRLLEVLEKSEREVREPVCDAFPACGGCMYQTMAYKDQLSMKAGQVRALIEDALVRGGQVKADAPEEADYVFEGIQGSPLEFGYRNKMEFSFGDAVKDGPLTLGLHKKGSTYDVLTTGDCKIVHEDFTKILKCVLEYCREQKLSYYRKMSHEGYLRHLLVRRAQTTGDILVNLVTSSQAEHDFTELVEELLKLELEGHITGILHIINDSLADVVQSDETRILYGKDYFYETILGLKFKITPFSFFQTNSLGAEVLYSAARNYIGSTKDMTVFDLYSGTGTIAQILADVSKKVIGVEIVEEAVEAARENAVLNHLDNCEFIAGDVLKVLDDVEEKPDFIVLDPPRDGIHPKALEKIIQYQVPKMVYISCKPSSLARDLEILLAGGYRVERVQCVDMFPATVHVETVVMLSHKKPDSVINVKVEFGEGEGKVPLDNIAKRAEAYKPKERVTYKMIKEYIEAKYGFKVHTAYIAEVKRDLGLPMYDVPNAVEELKQPRKHPTAEKVEAIKDALKYFDILK</sequence>
<dbReference type="GO" id="GO:0006396">
    <property type="term" value="P:RNA processing"/>
    <property type="evidence" value="ECO:0007669"/>
    <property type="project" value="InterPro"/>
</dbReference>
<evidence type="ECO:0000256" key="2">
    <source>
        <dbReference type="ARBA" id="ARBA00022679"/>
    </source>
</evidence>
<evidence type="ECO:0000313" key="7">
    <source>
        <dbReference type="Proteomes" id="UP000295711"/>
    </source>
</evidence>
<feature type="active site" description="Nucleophile" evidence="4">
    <location>
        <position position="427"/>
    </location>
</feature>
<keyword evidence="2 4" id="KW-0808">Transferase</keyword>
<dbReference type="Gene3D" id="2.40.50.1070">
    <property type="match status" value="1"/>
</dbReference>
<protein>
    <submittedName>
        <fullName evidence="6">23S rRNA m(5)U-1939 methyltransferase</fullName>
    </submittedName>
</protein>
<proteinExistence type="inferred from homology"/>
<dbReference type="GO" id="GO:0008173">
    <property type="term" value="F:RNA methyltransferase activity"/>
    <property type="evidence" value="ECO:0007669"/>
    <property type="project" value="InterPro"/>
</dbReference>
<dbReference type="SUPFAM" id="SSF50249">
    <property type="entry name" value="Nucleic acid-binding proteins"/>
    <property type="match status" value="1"/>
</dbReference>
<feature type="binding site" evidence="4">
    <location>
        <position position="400"/>
    </location>
    <ligand>
        <name>S-adenosyl-L-methionine</name>
        <dbReference type="ChEBI" id="CHEBI:59789"/>
    </ligand>
</feature>
<dbReference type="Gene3D" id="3.40.50.150">
    <property type="entry name" value="Vaccinia Virus protein VP39"/>
    <property type="match status" value="1"/>
</dbReference>
<dbReference type="GO" id="GO:0008757">
    <property type="term" value="F:S-adenosylmethionine-dependent methyltransferase activity"/>
    <property type="evidence" value="ECO:0007669"/>
    <property type="project" value="UniProtKB-ARBA"/>
</dbReference>
<dbReference type="InterPro" id="IPR010280">
    <property type="entry name" value="U5_MeTrfase_fam"/>
</dbReference>
<organism evidence="6 7">
    <name type="scientific">Frisingicoccus caecimuris</name>
    <dbReference type="NCBI Taxonomy" id="1796636"/>
    <lineage>
        <taxon>Bacteria</taxon>
        <taxon>Bacillati</taxon>
        <taxon>Bacillota</taxon>
        <taxon>Clostridia</taxon>
        <taxon>Lachnospirales</taxon>
        <taxon>Lachnospiraceae</taxon>
        <taxon>Frisingicoccus</taxon>
    </lineage>
</organism>
<dbReference type="SUPFAM" id="SSF53335">
    <property type="entry name" value="S-adenosyl-L-methionine-dependent methyltransferases"/>
    <property type="match status" value="1"/>
</dbReference>
<evidence type="ECO:0000256" key="1">
    <source>
        <dbReference type="ARBA" id="ARBA00022603"/>
    </source>
</evidence>
<evidence type="ECO:0000256" key="5">
    <source>
        <dbReference type="PROSITE-ProRule" id="PRU10015"/>
    </source>
</evidence>
<feature type="binding site" evidence="4">
    <location>
        <position position="355"/>
    </location>
    <ligand>
        <name>S-adenosyl-L-methionine</name>
        <dbReference type="ChEBI" id="CHEBI:59789"/>
    </ligand>
</feature>
<dbReference type="OrthoDB" id="9804590at2"/>
<dbReference type="EMBL" id="SLXA01000002">
    <property type="protein sequence ID" value="TCO85885.1"/>
    <property type="molecule type" value="Genomic_DNA"/>
</dbReference>
<dbReference type="PANTHER" id="PTHR11061">
    <property type="entry name" value="RNA M5U METHYLTRANSFERASE"/>
    <property type="match status" value="1"/>
</dbReference>
<dbReference type="InterPro" id="IPR012340">
    <property type="entry name" value="NA-bd_OB-fold"/>
</dbReference>
<dbReference type="PROSITE" id="PS51687">
    <property type="entry name" value="SAM_MT_RNA_M5U"/>
    <property type="match status" value="1"/>
</dbReference>
<dbReference type="NCBIfam" id="TIGR00479">
    <property type="entry name" value="rumA"/>
    <property type="match status" value="1"/>
</dbReference>
<feature type="active site" evidence="5">
    <location>
        <position position="427"/>
    </location>
</feature>
<feature type="binding site" evidence="4">
    <location>
        <position position="305"/>
    </location>
    <ligand>
        <name>S-adenosyl-L-methionine</name>
        <dbReference type="ChEBI" id="CHEBI:59789"/>
    </ligand>
</feature>
<name>A0A4R2LK21_9FIRM</name>
<dbReference type="Proteomes" id="UP000295711">
    <property type="component" value="Unassembled WGS sequence"/>
</dbReference>
<evidence type="ECO:0000256" key="4">
    <source>
        <dbReference type="PROSITE-ProRule" id="PRU01024"/>
    </source>
</evidence>
<keyword evidence="7" id="KW-1185">Reference proteome</keyword>
<dbReference type="FunFam" id="3.40.50.150:FF:000009">
    <property type="entry name" value="23S rRNA (Uracil(1939)-C(5))-methyltransferase RlmD"/>
    <property type="match status" value="1"/>
</dbReference>
<comment type="caution">
    <text evidence="6">The sequence shown here is derived from an EMBL/GenBank/DDBJ whole genome shotgun (WGS) entry which is preliminary data.</text>
</comment>
<dbReference type="Gene3D" id="2.40.50.140">
    <property type="entry name" value="Nucleic acid-binding proteins"/>
    <property type="match status" value="1"/>
</dbReference>
<dbReference type="Pfam" id="PF05958">
    <property type="entry name" value="tRNA_U5-meth_tr"/>
    <property type="match status" value="1"/>
</dbReference>
<keyword evidence="3 4" id="KW-0949">S-adenosyl-L-methionine</keyword>
<dbReference type="RefSeq" id="WP_132088827.1">
    <property type="nucleotide sequence ID" value="NZ_JANKAQ010000001.1"/>
</dbReference>
<dbReference type="InterPro" id="IPR029063">
    <property type="entry name" value="SAM-dependent_MTases_sf"/>
</dbReference>
<dbReference type="PANTHER" id="PTHR11061:SF30">
    <property type="entry name" value="TRNA (URACIL(54)-C(5))-METHYLTRANSFERASE"/>
    <property type="match status" value="1"/>
</dbReference>
<dbReference type="CDD" id="cd02440">
    <property type="entry name" value="AdoMet_MTases"/>
    <property type="match status" value="1"/>
</dbReference>
<reference evidence="6 7" key="1">
    <citation type="submission" date="2019-03" db="EMBL/GenBank/DDBJ databases">
        <title>Genomic Encyclopedia of Type Strains, Phase IV (KMG-IV): sequencing the most valuable type-strain genomes for metagenomic binning, comparative biology and taxonomic classification.</title>
        <authorList>
            <person name="Goeker M."/>
        </authorList>
    </citation>
    <scope>NUCLEOTIDE SEQUENCE [LARGE SCALE GENOMIC DNA]</scope>
    <source>
        <strain evidence="6 7">DSM 28559</strain>
    </source>
</reference>
<keyword evidence="1 4" id="KW-0489">Methyltransferase</keyword>
<evidence type="ECO:0000256" key="3">
    <source>
        <dbReference type="ARBA" id="ARBA00022691"/>
    </source>
</evidence>
<gene>
    <name evidence="6" type="ORF">EV212_102202</name>
</gene>
<evidence type="ECO:0000313" key="6">
    <source>
        <dbReference type="EMBL" id="TCO85885.1"/>
    </source>
</evidence>
<feature type="binding site" evidence="4">
    <location>
        <position position="334"/>
    </location>
    <ligand>
        <name>S-adenosyl-L-methionine</name>
        <dbReference type="ChEBI" id="CHEBI:59789"/>
    </ligand>
</feature>
<dbReference type="AlphaFoldDB" id="A0A4R2LK21"/>